<proteinExistence type="predicted"/>
<feature type="domain" description="DUF4371" evidence="1">
    <location>
        <begin position="6"/>
        <end position="187"/>
    </location>
</feature>
<sequence length="228" mass="26425">MQCYHDLGNSLQHLDKIIEKQNSEQVAKNRLQLQVSIDAAKWCTFQAVAFRGHDESLDSNNRDNFIKLIKHVSSYNEKVATMVLDNAPRNGSCTSPTIQKEMLSIWSSKIQKYIREEISDSKFSILVDEAQDRSKREQMAIVLRFVDKQGYIRERFFDIVHVHETNSLTLKKEICDVLSRHNLSVQTFVAKDIMELVTCVENGMDCKHYLFRNAPMHIIFTVLLINCN</sequence>
<dbReference type="PANTHER" id="PTHR45749:SF37">
    <property type="entry name" value="OS05G0311600 PROTEIN"/>
    <property type="match status" value="1"/>
</dbReference>
<dbReference type="Pfam" id="PF14291">
    <property type="entry name" value="DUF4371"/>
    <property type="match status" value="1"/>
</dbReference>
<evidence type="ECO:0000313" key="3">
    <source>
        <dbReference type="RefSeq" id="XP_071933977.1"/>
    </source>
</evidence>
<gene>
    <name evidence="3" type="primary">LOC140036453</name>
</gene>
<organism evidence="2 3">
    <name type="scientific">Coffea arabica</name>
    <name type="common">Arabian coffee</name>
    <dbReference type="NCBI Taxonomy" id="13443"/>
    <lineage>
        <taxon>Eukaryota</taxon>
        <taxon>Viridiplantae</taxon>
        <taxon>Streptophyta</taxon>
        <taxon>Embryophyta</taxon>
        <taxon>Tracheophyta</taxon>
        <taxon>Spermatophyta</taxon>
        <taxon>Magnoliopsida</taxon>
        <taxon>eudicotyledons</taxon>
        <taxon>Gunneridae</taxon>
        <taxon>Pentapetalae</taxon>
        <taxon>asterids</taxon>
        <taxon>lamiids</taxon>
        <taxon>Gentianales</taxon>
        <taxon>Rubiaceae</taxon>
        <taxon>Ixoroideae</taxon>
        <taxon>Gardenieae complex</taxon>
        <taxon>Bertiereae - Coffeeae clade</taxon>
        <taxon>Coffeeae</taxon>
        <taxon>Coffea</taxon>
    </lineage>
</organism>
<dbReference type="PANTHER" id="PTHR45749">
    <property type="match status" value="1"/>
</dbReference>
<reference evidence="3" key="1">
    <citation type="submission" date="2025-08" db="UniProtKB">
        <authorList>
            <consortium name="RefSeq"/>
        </authorList>
    </citation>
    <scope>IDENTIFICATION</scope>
    <source>
        <tissue evidence="3">Leaves</tissue>
    </source>
</reference>
<dbReference type="RefSeq" id="XP_071933977.1">
    <property type="nucleotide sequence ID" value="XM_072077876.1"/>
</dbReference>
<evidence type="ECO:0000313" key="2">
    <source>
        <dbReference type="Proteomes" id="UP001652660"/>
    </source>
</evidence>
<dbReference type="Proteomes" id="UP001652660">
    <property type="component" value="Chromosome 2e"/>
</dbReference>
<keyword evidence="2" id="KW-1185">Reference proteome</keyword>
<accession>A0ABM4WQD3</accession>
<dbReference type="GeneID" id="140036453"/>
<protein>
    <recommendedName>
        <fullName evidence="1">DUF4371 domain-containing protein</fullName>
    </recommendedName>
</protein>
<evidence type="ECO:0000259" key="1">
    <source>
        <dbReference type="Pfam" id="PF14291"/>
    </source>
</evidence>
<dbReference type="InterPro" id="IPR025398">
    <property type="entry name" value="DUF4371"/>
</dbReference>
<name>A0ABM4WQD3_COFAR</name>